<dbReference type="CDD" id="cd00610">
    <property type="entry name" value="OAT_like"/>
    <property type="match status" value="1"/>
</dbReference>
<evidence type="ECO:0000256" key="5">
    <source>
        <dbReference type="ARBA" id="ARBA00022898"/>
    </source>
</evidence>
<dbReference type="GO" id="GO:0030170">
    <property type="term" value="F:pyridoxal phosphate binding"/>
    <property type="evidence" value="ECO:0007669"/>
    <property type="project" value="InterPro"/>
</dbReference>
<evidence type="ECO:0000256" key="6">
    <source>
        <dbReference type="RuleBase" id="RU003560"/>
    </source>
</evidence>
<dbReference type="PROSITE" id="PS00600">
    <property type="entry name" value="AA_TRANSFER_CLASS_3"/>
    <property type="match status" value="1"/>
</dbReference>
<keyword evidence="8" id="KW-1185">Reference proteome</keyword>
<dbReference type="InterPro" id="IPR015424">
    <property type="entry name" value="PyrdxlP-dep_Trfase"/>
</dbReference>
<protein>
    <submittedName>
        <fullName evidence="7">Adenosylmethionine-8-amino-7-oxononanoate aminotransferase</fullName>
        <ecNumber evidence="7">2.6.1.62</ecNumber>
    </submittedName>
</protein>
<dbReference type="EMBL" id="UZWE01000031">
    <property type="protein sequence ID" value="VDS09011.1"/>
    <property type="molecule type" value="Genomic_DNA"/>
</dbReference>
<evidence type="ECO:0000256" key="2">
    <source>
        <dbReference type="ARBA" id="ARBA00008954"/>
    </source>
</evidence>
<keyword evidence="5 6" id="KW-0663">Pyridoxal phosphate</keyword>
<gene>
    <name evidence="7" type="primary">bioA</name>
    <name evidence="7" type="ORF">PARHAE_02200</name>
</gene>
<evidence type="ECO:0000313" key="8">
    <source>
        <dbReference type="Proteomes" id="UP000270743"/>
    </source>
</evidence>
<evidence type="ECO:0000256" key="3">
    <source>
        <dbReference type="ARBA" id="ARBA00022576"/>
    </source>
</evidence>
<proteinExistence type="inferred from homology"/>
<dbReference type="Proteomes" id="UP000270743">
    <property type="component" value="Unassembled WGS sequence"/>
</dbReference>
<keyword evidence="4 7" id="KW-0808">Transferase</keyword>
<evidence type="ECO:0000313" key="7">
    <source>
        <dbReference type="EMBL" id="VDS09011.1"/>
    </source>
</evidence>
<dbReference type="RefSeq" id="WP_126154678.1">
    <property type="nucleotide sequence ID" value="NZ_UZWE01000031.1"/>
</dbReference>
<evidence type="ECO:0000256" key="4">
    <source>
        <dbReference type="ARBA" id="ARBA00022679"/>
    </source>
</evidence>
<dbReference type="InterPro" id="IPR015421">
    <property type="entry name" value="PyrdxlP-dep_Trfase_major"/>
</dbReference>
<dbReference type="OrthoDB" id="9801834at2"/>
<dbReference type="PIRSF" id="PIRSF000521">
    <property type="entry name" value="Transaminase_4ab_Lys_Orn"/>
    <property type="match status" value="1"/>
</dbReference>
<dbReference type="PANTHER" id="PTHR43094">
    <property type="entry name" value="AMINOTRANSFERASE"/>
    <property type="match status" value="1"/>
</dbReference>
<dbReference type="AlphaFoldDB" id="A0A447IND3"/>
<name>A0A447IND3_9RHOB</name>
<dbReference type="InterPro" id="IPR015422">
    <property type="entry name" value="PyrdxlP-dep_Trfase_small"/>
</dbReference>
<reference evidence="7 8" key="1">
    <citation type="submission" date="2018-12" db="EMBL/GenBank/DDBJ databases">
        <authorList>
            <person name="Criscuolo A."/>
        </authorList>
    </citation>
    <scope>NUCLEOTIDE SEQUENCE [LARGE SCALE GENOMIC DNA]</scope>
    <source>
        <strain evidence="7">ACIP1116241</strain>
    </source>
</reference>
<dbReference type="EC" id="2.6.1.62" evidence="7"/>
<dbReference type="InterPro" id="IPR049704">
    <property type="entry name" value="Aminotrans_3_PPA_site"/>
</dbReference>
<dbReference type="Gene3D" id="3.40.640.10">
    <property type="entry name" value="Type I PLP-dependent aspartate aminotransferase-like (Major domain)"/>
    <property type="match status" value="1"/>
</dbReference>
<organism evidence="7 8">
    <name type="scientific">Paracoccus haematequi</name>
    <dbReference type="NCBI Taxonomy" id="2491866"/>
    <lineage>
        <taxon>Bacteria</taxon>
        <taxon>Pseudomonadati</taxon>
        <taxon>Pseudomonadota</taxon>
        <taxon>Alphaproteobacteria</taxon>
        <taxon>Rhodobacterales</taxon>
        <taxon>Paracoccaceae</taxon>
        <taxon>Paracoccus</taxon>
    </lineage>
</organism>
<dbReference type="FunFam" id="3.40.640.10:FF:000014">
    <property type="entry name" value="Adenosylmethionine-8-amino-7-oxononanoate aminotransferase, probable"/>
    <property type="match status" value="1"/>
</dbReference>
<dbReference type="SUPFAM" id="SSF53383">
    <property type="entry name" value="PLP-dependent transferases"/>
    <property type="match status" value="1"/>
</dbReference>
<evidence type="ECO:0000256" key="1">
    <source>
        <dbReference type="ARBA" id="ARBA00001933"/>
    </source>
</evidence>
<sequence>MLANSLEALDKAHLIHPVVSLREHERRGVTILQSGQGCFLTDSAGNRLLDGFAGLWCVNAGYGHKSIVDAAAEQMMRLPYATGYFHFGSEPAIRLAAELAELAPEGVDHVFFTLGGSDAVDSVIRLVRYYWNARGQTAKKNFIALQSGYHGSSSTGSGLTALPLFHEGFDVPGARQHHIPSPNPYRHPAGPDGDAVSAAVVQSFRDKVAELGAENVAAFIMEPIQGSGGVIVPPAGFAKAMQEACRELDILFVVDEVITGFGRTGPIFACEHEGLTPDFITIAKGLTSGYAPMGAVLMADRVYQVIADGAPEGVALGHGLTYSGHPVSAAVGLEVLKLYRGGMIDNAHSVGAYFTRRLAEFRDRPLVGEVRGKGLLAAIELVSDKATKAKFPAEARIGPRLAEIGYRNGIIFRAFNDGTLGFAPPICITEDEVDLLIDRVDATLTEISNA</sequence>
<dbReference type="NCBIfam" id="NF004625">
    <property type="entry name" value="PRK05965.1"/>
    <property type="match status" value="1"/>
</dbReference>
<accession>A0A447IND3</accession>
<dbReference type="Gene3D" id="3.90.1150.10">
    <property type="entry name" value="Aspartate Aminotransferase, domain 1"/>
    <property type="match status" value="1"/>
</dbReference>
<comment type="similarity">
    <text evidence="2 6">Belongs to the class-III pyridoxal-phosphate-dependent aminotransferase family.</text>
</comment>
<comment type="cofactor">
    <cofactor evidence="1">
        <name>pyridoxal 5'-phosphate</name>
        <dbReference type="ChEBI" id="CHEBI:597326"/>
    </cofactor>
</comment>
<dbReference type="PANTHER" id="PTHR43094:SF1">
    <property type="entry name" value="AMINOTRANSFERASE CLASS-III"/>
    <property type="match status" value="1"/>
</dbReference>
<dbReference type="GO" id="GO:0004015">
    <property type="term" value="F:adenosylmethionine-8-amino-7-oxononanoate transaminase activity"/>
    <property type="evidence" value="ECO:0007669"/>
    <property type="project" value="UniProtKB-EC"/>
</dbReference>
<dbReference type="Pfam" id="PF00202">
    <property type="entry name" value="Aminotran_3"/>
    <property type="match status" value="1"/>
</dbReference>
<keyword evidence="3 7" id="KW-0032">Aminotransferase</keyword>
<dbReference type="InterPro" id="IPR005814">
    <property type="entry name" value="Aminotrans_3"/>
</dbReference>